<protein>
    <submittedName>
        <fullName evidence="6">GAF domain-containing protein</fullName>
    </submittedName>
</protein>
<dbReference type="SUPFAM" id="SSF52172">
    <property type="entry name" value="CheY-like"/>
    <property type="match status" value="1"/>
</dbReference>
<evidence type="ECO:0000256" key="1">
    <source>
        <dbReference type="ARBA" id="ARBA00022553"/>
    </source>
</evidence>
<evidence type="ECO:0000256" key="3">
    <source>
        <dbReference type="ARBA" id="ARBA00022777"/>
    </source>
</evidence>
<evidence type="ECO:0000313" key="7">
    <source>
        <dbReference type="Proteomes" id="UP000199518"/>
    </source>
</evidence>
<dbReference type="Pfam" id="PF13185">
    <property type="entry name" value="GAF_2"/>
    <property type="match status" value="1"/>
</dbReference>
<dbReference type="SMART" id="SM00448">
    <property type="entry name" value="REC"/>
    <property type="match status" value="1"/>
</dbReference>
<keyword evidence="1 4" id="KW-0597">Phosphoprotein</keyword>
<gene>
    <name evidence="6" type="ORF">SAMN05421753_12638</name>
</gene>
<keyword evidence="3" id="KW-0418">Kinase</keyword>
<accession>A0A1I3SYG7</accession>
<dbReference type="InterPro" id="IPR050595">
    <property type="entry name" value="Bact_response_regulator"/>
</dbReference>
<keyword evidence="7" id="KW-1185">Reference proteome</keyword>
<dbReference type="PANTHER" id="PTHR44591:SF3">
    <property type="entry name" value="RESPONSE REGULATORY DOMAIN-CONTAINING PROTEIN"/>
    <property type="match status" value="1"/>
</dbReference>
<dbReference type="InterPro" id="IPR011006">
    <property type="entry name" value="CheY-like_superfamily"/>
</dbReference>
<dbReference type="Gene3D" id="3.30.450.40">
    <property type="match status" value="1"/>
</dbReference>
<dbReference type="InterPro" id="IPR001789">
    <property type="entry name" value="Sig_transdc_resp-reg_receiver"/>
</dbReference>
<keyword evidence="2" id="KW-0808">Transferase</keyword>
<feature type="modified residue" description="4-aspartylphosphate" evidence="4">
    <location>
        <position position="492"/>
    </location>
</feature>
<evidence type="ECO:0000256" key="2">
    <source>
        <dbReference type="ARBA" id="ARBA00022679"/>
    </source>
</evidence>
<feature type="domain" description="Response regulatory" evidence="5">
    <location>
        <begin position="443"/>
        <end position="559"/>
    </location>
</feature>
<dbReference type="CDD" id="cd00156">
    <property type="entry name" value="REC"/>
    <property type="match status" value="1"/>
</dbReference>
<organism evidence="6 7">
    <name type="scientific">Planctomicrobium piriforme</name>
    <dbReference type="NCBI Taxonomy" id="1576369"/>
    <lineage>
        <taxon>Bacteria</taxon>
        <taxon>Pseudomonadati</taxon>
        <taxon>Planctomycetota</taxon>
        <taxon>Planctomycetia</taxon>
        <taxon>Planctomycetales</taxon>
        <taxon>Planctomycetaceae</taxon>
        <taxon>Planctomicrobium</taxon>
    </lineage>
</organism>
<dbReference type="Gene3D" id="3.40.50.2300">
    <property type="match status" value="1"/>
</dbReference>
<evidence type="ECO:0000313" key="6">
    <source>
        <dbReference type="EMBL" id="SFJ63864.1"/>
    </source>
</evidence>
<proteinExistence type="predicted"/>
<dbReference type="Proteomes" id="UP000199518">
    <property type="component" value="Unassembled WGS sequence"/>
</dbReference>
<dbReference type="PANTHER" id="PTHR44591">
    <property type="entry name" value="STRESS RESPONSE REGULATOR PROTEIN 1"/>
    <property type="match status" value="1"/>
</dbReference>
<dbReference type="InterPro" id="IPR003018">
    <property type="entry name" value="GAF"/>
</dbReference>
<dbReference type="GO" id="GO:0016301">
    <property type="term" value="F:kinase activity"/>
    <property type="evidence" value="ECO:0007669"/>
    <property type="project" value="UniProtKB-KW"/>
</dbReference>
<name>A0A1I3SYG7_9PLAN</name>
<dbReference type="GO" id="GO:0000160">
    <property type="term" value="P:phosphorelay signal transduction system"/>
    <property type="evidence" value="ECO:0007669"/>
    <property type="project" value="InterPro"/>
</dbReference>
<dbReference type="PROSITE" id="PS50110">
    <property type="entry name" value="RESPONSE_REGULATORY"/>
    <property type="match status" value="1"/>
</dbReference>
<sequence length="563" mass="62693">MIVPEQVEVLVFGVEPSTLSPVIDGLKGHCRLTAADSLGDALERLKGESPPGFCLVGNHEGGTGLILEATGLLDRFPEAVVLLNDREEILWANTLASQVLNFSSHNGKRARLFDVWEDAEIVGQNFCPVNTVLVTGCQAKTRVRVNDKTFYDVTVSPVTSRVTDGQQLLLATLRDNSEEILQQQKLNAIYKAGLDLGDLQPEEVLELSTHDRIELLKSKLRYYTQELLEFETVEVRIIDQASNTLRPLLALGMDPTAEQRTLKVSAEGNGVTGFVAATGRSYLCENTTTDPLYLVGATGARSSLTVPLIRHDQVLGTFNVESFRPGAFSQTDLQFLELFCREVAVALNTLDLLMAEKATTVEESTKRVLCEVADPVDDILNDTSWIYEKYGEQDPQVRERLKRVLQHTQDIRELIRQAGSSIYTESGAAILKKPSHPNLAGKRVLVMDKERDIRHSAHEILERFDVVVETARDGEQALRMARTFHYDAVICDIKPPDMGGSELYRRLRETHEHTPVILMTGFGYDGEHTLVRARQLGLKSVLYKPFILNQLLKALEDAVCPAM</sequence>
<dbReference type="SUPFAM" id="SSF55781">
    <property type="entry name" value="GAF domain-like"/>
    <property type="match status" value="1"/>
</dbReference>
<dbReference type="InterPro" id="IPR029016">
    <property type="entry name" value="GAF-like_dom_sf"/>
</dbReference>
<reference evidence="7" key="1">
    <citation type="submission" date="2016-10" db="EMBL/GenBank/DDBJ databases">
        <authorList>
            <person name="Varghese N."/>
            <person name="Submissions S."/>
        </authorList>
    </citation>
    <scope>NUCLEOTIDE SEQUENCE [LARGE SCALE GENOMIC DNA]</scope>
    <source>
        <strain evidence="7">DSM 26348</strain>
    </source>
</reference>
<dbReference type="STRING" id="1576369.SAMN05421753_12638"/>
<dbReference type="Pfam" id="PF00072">
    <property type="entry name" value="Response_reg"/>
    <property type="match status" value="1"/>
</dbReference>
<dbReference type="AlphaFoldDB" id="A0A1I3SYG7"/>
<dbReference type="SMART" id="SM00065">
    <property type="entry name" value="GAF"/>
    <property type="match status" value="1"/>
</dbReference>
<evidence type="ECO:0000259" key="5">
    <source>
        <dbReference type="PROSITE" id="PS50110"/>
    </source>
</evidence>
<evidence type="ECO:0000256" key="4">
    <source>
        <dbReference type="PROSITE-ProRule" id="PRU00169"/>
    </source>
</evidence>
<dbReference type="EMBL" id="FOQD01000026">
    <property type="protein sequence ID" value="SFJ63864.1"/>
    <property type="molecule type" value="Genomic_DNA"/>
</dbReference>